<comment type="caution">
    <text evidence="2">The sequence shown here is derived from an EMBL/GenBank/DDBJ whole genome shotgun (WGS) entry which is preliminary data.</text>
</comment>
<feature type="compositionally biased region" description="Polar residues" evidence="1">
    <location>
        <begin position="771"/>
        <end position="783"/>
    </location>
</feature>
<accession>A0AAV3ZBB8</accession>
<organism evidence="2 3">
    <name type="scientific">Plakobranchus ocellatus</name>
    <dbReference type="NCBI Taxonomy" id="259542"/>
    <lineage>
        <taxon>Eukaryota</taxon>
        <taxon>Metazoa</taxon>
        <taxon>Spiralia</taxon>
        <taxon>Lophotrochozoa</taxon>
        <taxon>Mollusca</taxon>
        <taxon>Gastropoda</taxon>
        <taxon>Heterobranchia</taxon>
        <taxon>Euthyneura</taxon>
        <taxon>Panpulmonata</taxon>
        <taxon>Sacoglossa</taxon>
        <taxon>Placobranchoidea</taxon>
        <taxon>Plakobranchidae</taxon>
        <taxon>Plakobranchus</taxon>
    </lineage>
</organism>
<evidence type="ECO:0000313" key="3">
    <source>
        <dbReference type="Proteomes" id="UP000735302"/>
    </source>
</evidence>
<feature type="region of interest" description="Disordered" evidence="1">
    <location>
        <begin position="992"/>
        <end position="1076"/>
    </location>
</feature>
<feature type="compositionally biased region" description="Polar residues" evidence="1">
    <location>
        <begin position="682"/>
        <end position="693"/>
    </location>
</feature>
<reference evidence="2 3" key="1">
    <citation type="journal article" date="2021" name="Elife">
        <title>Chloroplast acquisition without the gene transfer in kleptoplastic sea slugs, Plakobranchus ocellatus.</title>
        <authorList>
            <person name="Maeda T."/>
            <person name="Takahashi S."/>
            <person name="Yoshida T."/>
            <person name="Shimamura S."/>
            <person name="Takaki Y."/>
            <person name="Nagai Y."/>
            <person name="Toyoda A."/>
            <person name="Suzuki Y."/>
            <person name="Arimoto A."/>
            <person name="Ishii H."/>
            <person name="Satoh N."/>
            <person name="Nishiyama T."/>
            <person name="Hasebe M."/>
            <person name="Maruyama T."/>
            <person name="Minagawa J."/>
            <person name="Obokata J."/>
            <person name="Shigenobu S."/>
        </authorList>
    </citation>
    <scope>NUCLEOTIDE SEQUENCE [LARGE SCALE GENOMIC DNA]</scope>
</reference>
<feature type="compositionally biased region" description="Polar residues" evidence="1">
    <location>
        <begin position="468"/>
        <end position="514"/>
    </location>
</feature>
<feature type="compositionally biased region" description="Low complexity" evidence="1">
    <location>
        <begin position="1005"/>
        <end position="1015"/>
    </location>
</feature>
<feature type="compositionally biased region" description="Acidic residues" evidence="1">
    <location>
        <begin position="1160"/>
        <end position="1173"/>
    </location>
</feature>
<feature type="region of interest" description="Disordered" evidence="1">
    <location>
        <begin position="902"/>
        <end position="972"/>
    </location>
</feature>
<protein>
    <submittedName>
        <fullName evidence="2">Uncharacterized protein</fullName>
    </submittedName>
</protein>
<gene>
    <name evidence="2" type="ORF">PoB_001933000</name>
</gene>
<proteinExistence type="predicted"/>
<dbReference type="EMBL" id="BLXT01002298">
    <property type="protein sequence ID" value="GFN92824.1"/>
    <property type="molecule type" value="Genomic_DNA"/>
</dbReference>
<evidence type="ECO:0000313" key="2">
    <source>
        <dbReference type="EMBL" id="GFN92824.1"/>
    </source>
</evidence>
<feature type="compositionally biased region" description="Low complexity" evidence="1">
    <location>
        <begin position="761"/>
        <end position="770"/>
    </location>
</feature>
<feature type="compositionally biased region" description="Basic and acidic residues" evidence="1">
    <location>
        <begin position="670"/>
        <end position="681"/>
    </location>
</feature>
<feature type="compositionally biased region" description="Polar residues" evidence="1">
    <location>
        <begin position="534"/>
        <end position="596"/>
    </location>
</feature>
<feature type="region of interest" description="Disordered" evidence="1">
    <location>
        <begin position="383"/>
        <end position="705"/>
    </location>
</feature>
<feature type="compositionally biased region" description="Polar residues" evidence="1">
    <location>
        <begin position="1044"/>
        <end position="1067"/>
    </location>
</feature>
<feature type="region of interest" description="Disordered" evidence="1">
    <location>
        <begin position="1156"/>
        <end position="1178"/>
    </location>
</feature>
<feature type="compositionally biased region" description="Polar residues" evidence="1">
    <location>
        <begin position="1101"/>
        <end position="1127"/>
    </location>
</feature>
<feature type="region of interest" description="Disordered" evidence="1">
    <location>
        <begin position="332"/>
        <end position="354"/>
    </location>
</feature>
<feature type="region of interest" description="Disordered" evidence="1">
    <location>
        <begin position="1088"/>
        <end position="1127"/>
    </location>
</feature>
<feature type="region of interest" description="Disordered" evidence="1">
    <location>
        <begin position="738"/>
        <end position="803"/>
    </location>
</feature>
<feature type="compositionally biased region" description="Polar residues" evidence="1">
    <location>
        <begin position="1016"/>
        <end position="1026"/>
    </location>
</feature>
<dbReference type="Proteomes" id="UP000735302">
    <property type="component" value="Unassembled WGS sequence"/>
</dbReference>
<dbReference type="AlphaFoldDB" id="A0AAV3ZBB8"/>
<feature type="compositionally biased region" description="Polar residues" evidence="1">
    <location>
        <begin position="236"/>
        <end position="257"/>
    </location>
</feature>
<evidence type="ECO:0000256" key="1">
    <source>
        <dbReference type="SAM" id="MobiDB-lite"/>
    </source>
</evidence>
<feature type="compositionally biased region" description="Basic and acidic residues" evidence="1">
    <location>
        <begin position="423"/>
        <end position="433"/>
    </location>
</feature>
<feature type="compositionally biased region" description="Low complexity" evidence="1">
    <location>
        <begin position="654"/>
        <end position="669"/>
    </location>
</feature>
<feature type="compositionally biased region" description="Pro residues" evidence="1">
    <location>
        <begin position="601"/>
        <end position="628"/>
    </location>
</feature>
<feature type="compositionally biased region" description="Polar residues" evidence="1">
    <location>
        <begin position="932"/>
        <end position="955"/>
    </location>
</feature>
<feature type="region of interest" description="Disordered" evidence="1">
    <location>
        <begin position="236"/>
        <end position="277"/>
    </location>
</feature>
<keyword evidence="3" id="KW-1185">Reference proteome</keyword>
<name>A0AAV3ZBB8_9GAST</name>
<sequence length="1208" mass="128829">MKAADVCRMREAFLKESRRQNYVIPPNSSHTSVLEAIADLGEGDVIDESAVAIRASAVQESLTETNEQIRQICSQLKGQLFTKGFLIRVLSVLCGDSVEVTEARIADLGHQIAEINTSLLAVINVADEVFQMWTVCDQVTALGPPSQIPCSRQKGIVPTASINRTKRDTFCSPNTGKPKSSQCVDFDGHFTITEASRTNIRSRLQSSGFSVREAPLDQSHLSESVRTEDCLQAQTDNLSTKTGSIVGQSLPPGSTSDKYPDLSRRSQISGASESECARTQMIDEYKDDEDPYDNVISYKQHLDMFRRKKSNASKSDLDKSNALASRDNFAALTSKHDSPSNIPRHYEGTSNSPHLGRHFQMLKMTTGFDFVLDGNTAGDATKAIDVDRPNSGNGDSHVTVIPCYSKPDEAKNRMPANNDDEGSSERPDDHTSDHASPSPPSQGMANQEPSEAVQEQPHGFSDSDRSSDSQTEGTNSRQVAREASTASDTPPLPHTTSGSENALASASPTQSVVAGSSIEKAGPSAHAEAKASAQLDSSEAVSDTVSALLTVSGSAVETASTNEDQATVDSSANESVAVNNPGSASSICTSGSTQSMDPLPRHPPVPVRQAPPPPTPRSGGTPVPPPVAKKPTNRFGSWKKPSPEPPGVKPVVKSSLSSHADLSSAAATSKLDEVANGKRDNNNSVPKSISSPLLSKAPENVSGDRESVKGIAALFDFKTPAHEQTTVSDGARSGAIVLNAANKDKPSPPVPARKRVSGLYNNHNNDNNNDAENTQPQQSTSGLAVSAEVEKEGASSPRNNRVSCVTDAGSDIQTAVRQSMLAADAVVWPSGLNHPEIKSFIKAGDQKEALGRGVEGEGIGQLVERANASLVSIHNRLHRGGTEHTEEDVSHRNSVQTQQCAQGIHSEHATQPLASEDVGISTEKVDSKTPDETFSSTERLQSRMWSLDSNDTIVNESDDQKPKLDSSASFTSDPDVKDAIFSLDAIIQSEQVEDTLERNPSFRLSTASTSSVASTPRCSSLPSSPVTLRRDYDMLPDPGPATRKLSTPSYENWTINRAVTRPINSTPDCDTDEDDHIVVDDDFSEEGAASPCLMKRDGPAKSSNDSGLCEDSSLTSDSGQVSTAVSGSSGCAALTDFGAGGFADGRIKSLEVLQRMQQCADDDDDDDDDDDASEDIRSSLFLYPGELGDQDTDSICEYMTMCSFIVSN</sequence>